<dbReference type="GO" id="GO:0009007">
    <property type="term" value="F:site-specific DNA-methyltransferase (adenine-specific) activity"/>
    <property type="evidence" value="ECO:0007669"/>
    <property type="project" value="UniProtKB-EC"/>
</dbReference>
<evidence type="ECO:0000256" key="6">
    <source>
        <dbReference type="ARBA" id="ARBA00022747"/>
    </source>
</evidence>
<keyword evidence="5" id="KW-0949">S-adenosyl-L-methionine</keyword>
<dbReference type="SUPFAM" id="SSF53335">
    <property type="entry name" value="S-adenosyl-L-methionine-dependent methyltransferases"/>
    <property type="match status" value="1"/>
</dbReference>
<dbReference type="EC" id="2.1.1.72" evidence="2"/>
<sequence>MTNNEIVQKLWNLCNVLRDDGITYHEYVTELTYMLFLKMACELGTEEEIQIPEAYRWKTLVGYEGISLKNNYQQALLDLGKELGQLGIIYRNAQTRIEEPANLKKLFSEIDKIDWYSVDKEDLGDLYEGLLEKMLRRKNQEQGNILLPES</sequence>
<dbReference type="InterPro" id="IPR022749">
    <property type="entry name" value="D12N6_MeTrfase_N"/>
</dbReference>
<reference evidence="9 10" key="1">
    <citation type="submission" date="2013-08" db="EMBL/GenBank/DDBJ databases">
        <title>An opportunistic ruminal bacterium that causes liver abscesses in cattle.</title>
        <authorList>
            <person name="Benahmed F.H."/>
            <person name="Rasmussen M."/>
            <person name="Harbottle H."/>
            <person name="Soppet D."/>
            <person name="Nagaraja T.G."/>
            <person name="Davidson M."/>
        </authorList>
    </citation>
    <scope>NUCLEOTIDE SEQUENCE [LARGE SCALE GENOMIC DNA]</scope>
    <source>
        <strain evidence="9 10">B35</strain>
    </source>
</reference>
<dbReference type="Gene3D" id="1.20.1260.30">
    <property type="match status" value="1"/>
</dbReference>
<dbReference type="Pfam" id="PF12161">
    <property type="entry name" value="HsdM_N"/>
    <property type="match status" value="1"/>
</dbReference>
<keyword evidence="3" id="KW-0489">Methyltransferase</keyword>
<dbReference type="GO" id="GO:0032259">
    <property type="term" value="P:methylation"/>
    <property type="evidence" value="ECO:0007669"/>
    <property type="project" value="UniProtKB-KW"/>
</dbReference>
<comment type="caution">
    <text evidence="9">The sequence shown here is derived from an EMBL/GenBank/DDBJ whole genome shotgun (WGS) entry which is preliminary data.</text>
</comment>
<dbReference type="PANTHER" id="PTHR42933:SF4">
    <property type="entry name" value="TYPE I RESTRICTION ENZYME ECOKI METHYLASE SUBUNIT"/>
    <property type="match status" value="1"/>
</dbReference>
<comment type="catalytic activity">
    <reaction evidence="7">
        <text>a 2'-deoxyadenosine in DNA + S-adenosyl-L-methionine = an N(6)-methyl-2'-deoxyadenosine in DNA + S-adenosyl-L-homocysteine + H(+)</text>
        <dbReference type="Rhea" id="RHEA:15197"/>
        <dbReference type="Rhea" id="RHEA-COMP:12418"/>
        <dbReference type="Rhea" id="RHEA-COMP:12419"/>
        <dbReference type="ChEBI" id="CHEBI:15378"/>
        <dbReference type="ChEBI" id="CHEBI:57856"/>
        <dbReference type="ChEBI" id="CHEBI:59789"/>
        <dbReference type="ChEBI" id="CHEBI:90615"/>
        <dbReference type="ChEBI" id="CHEBI:90616"/>
        <dbReference type="EC" id="2.1.1.72"/>
    </reaction>
</comment>
<comment type="similarity">
    <text evidence="1">Belongs to the N(4)/N(6)-methyltransferase family.</text>
</comment>
<evidence type="ECO:0000259" key="8">
    <source>
        <dbReference type="Pfam" id="PF12161"/>
    </source>
</evidence>
<evidence type="ECO:0000256" key="4">
    <source>
        <dbReference type="ARBA" id="ARBA00022679"/>
    </source>
</evidence>
<keyword evidence="6" id="KW-0680">Restriction system</keyword>
<organism evidence="9 10">
    <name type="scientific">Fusobacterium necrophorum subsp. funduliforme B35</name>
    <dbReference type="NCBI Taxonomy" id="1226633"/>
    <lineage>
        <taxon>Bacteria</taxon>
        <taxon>Fusobacteriati</taxon>
        <taxon>Fusobacteriota</taxon>
        <taxon>Fusobacteriia</taxon>
        <taxon>Fusobacteriales</taxon>
        <taxon>Fusobacteriaceae</taxon>
        <taxon>Fusobacterium</taxon>
    </lineage>
</organism>
<dbReference type="PANTHER" id="PTHR42933">
    <property type="entry name" value="SLR6095 PROTEIN"/>
    <property type="match status" value="1"/>
</dbReference>
<evidence type="ECO:0000256" key="3">
    <source>
        <dbReference type="ARBA" id="ARBA00022603"/>
    </source>
</evidence>
<evidence type="ECO:0000256" key="7">
    <source>
        <dbReference type="ARBA" id="ARBA00047942"/>
    </source>
</evidence>
<dbReference type="InterPro" id="IPR051537">
    <property type="entry name" value="DNA_Adenine_Mtase"/>
</dbReference>
<proteinExistence type="inferred from homology"/>
<dbReference type="EMBL" id="AUZI01000016">
    <property type="protein sequence ID" value="KID49105.1"/>
    <property type="molecule type" value="Genomic_DNA"/>
</dbReference>
<evidence type="ECO:0000256" key="1">
    <source>
        <dbReference type="ARBA" id="ARBA00006594"/>
    </source>
</evidence>
<keyword evidence="4" id="KW-0808">Transferase</keyword>
<dbReference type="AlphaFoldDB" id="A0A0B4EQ32"/>
<dbReference type="Proteomes" id="UP000031184">
    <property type="component" value="Unassembled WGS sequence"/>
</dbReference>
<evidence type="ECO:0000313" key="10">
    <source>
        <dbReference type="Proteomes" id="UP000031184"/>
    </source>
</evidence>
<protein>
    <recommendedName>
        <fullName evidence="2">site-specific DNA-methyltransferase (adenine-specific)</fullName>
        <ecNumber evidence="2">2.1.1.72</ecNumber>
    </recommendedName>
</protein>
<evidence type="ECO:0000256" key="5">
    <source>
        <dbReference type="ARBA" id="ARBA00022691"/>
    </source>
</evidence>
<accession>A0A0B4EQ32</accession>
<evidence type="ECO:0000313" key="9">
    <source>
        <dbReference type="EMBL" id="KID49105.1"/>
    </source>
</evidence>
<name>A0A0B4EQ32_9FUSO</name>
<dbReference type="InterPro" id="IPR029063">
    <property type="entry name" value="SAM-dependent_MTases_sf"/>
</dbReference>
<feature type="domain" description="N6 adenine-specific DNA methyltransferase N-terminal" evidence="8">
    <location>
        <begin position="7"/>
        <end position="107"/>
    </location>
</feature>
<evidence type="ECO:0000256" key="2">
    <source>
        <dbReference type="ARBA" id="ARBA00011900"/>
    </source>
</evidence>
<dbReference type="GO" id="GO:0009307">
    <property type="term" value="P:DNA restriction-modification system"/>
    <property type="evidence" value="ECO:0007669"/>
    <property type="project" value="UniProtKB-KW"/>
</dbReference>
<dbReference type="InterPro" id="IPR038333">
    <property type="entry name" value="T1MK-like_N_sf"/>
</dbReference>
<dbReference type="PATRIC" id="fig|1226633.4.peg.1340"/>
<gene>
    <name evidence="9" type="ORF">C095_06650</name>
</gene>